<evidence type="ECO:0000256" key="1">
    <source>
        <dbReference type="ARBA" id="ARBA00004496"/>
    </source>
</evidence>
<dbReference type="SUPFAM" id="SSF75217">
    <property type="entry name" value="alpha/beta knot"/>
    <property type="match status" value="1"/>
</dbReference>
<dbReference type="EMBL" id="AP017368">
    <property type="protein sequence ID" value="BAV92022.1"/>
    <property type="molecule type" value="Genomic_DNA"/>
</dbReference>
<evidence type="ECO:0000256" key="10">
    <source>
        <dbReference type="PIRNR" id="PIRNR015601"/>
    </source>
</evidence>
<dbReference type="AlphaFoldDB" id="A0A1J1DY53"/>
<keyword evidence="3 10" id="KW-0963">Cytoplasm</keyword>
<protein>
    <recommendedName>
        <fullName evidence="10">Ribosomal RNA small subunit methyltransferase E</fullName>
        <ecNumber evidence="10">2.1.1.193</ecNumber>
    </recommendedName>
</protein>
<gene>
    <name evidence="12" type="primary">rsmE</name>
    <name evidence="12" type="ORF">RSDT_0510</name>
</gene>
<comment type="subcellular location">
    <subcellularLocation>
        <location evidence="1 10">Cytoplasm</location>
    </subcellularLocation>
</comment>
<dbReference type="PIRSF" id="PIRSF015601">
    <property type="entry name" value="MTase_slr0722"/>
    <property type="match status" value="1"/>
</dbReference>
<dbReference type="GO" id="GO:0070042">
    <property type="term" value="F:rRNA (uridine-N3-)-methyltransferase activity"/>
    <property type="evidence" value="ECO:0007669"/>
    <property type="project" value="TreeGrafter"/>
</dbReference>
<keyword evidence="6 10" id="KW-0808">Transferase</keyword>
<dbReference type="RefSeq" id="WP_096399543.1">
    <property type="nucleotide sequence ID" value="NZ_AP017368.1"/>
</dbReference>
<dbReference type="InterPro" id="IPR046886">
    <property type="entry name" value="RsmE_MTase_dom"/>
</dbReference>
<dbReference type="CDD" id="cd18084">
    <property type="entry name" value="RsmE-like"/>
    <property type="match status" value="1"/>
</dbReference>
<evidence type="ECO:0000256" key="8">
    <source>
        <dbReference type="ARBA" id="ARBA00025699"/>
    </source>
</evidence>
<comment type="catalytic activity">
    <reaction evidence="9 10">
        <text>uridine(1498) in 16S rRNA + S-adenosyl-L-methionine = N(3)-methyluridine(1498) in 16S rRNA + S-adenosyl-L-homocysteine + H(+)</text>
        <dbReference type="Rhea" id="RHEA:42920"/>
        <dbReference type="Rhea" id="RHEA-COMP:10283"/>
        <dbReference type="Rhea" id="RHEA-COMP:10284"/>
        <dbReference type="ChEBI" id="CHEBI:15378"/>
        <dbReference type="ChEBI" id="CHEBI:57856"/>
        <dbReference type="ChEBI" id="CHEBI:59789"/>
        <dbReference type="ChEBI" id="CHEBI:65315"/>
        <dbReference type="ChEBI" id="CHEBI:74502"/>
        <dbReference type="EC" id="2.1.1.193"/>
    </reaction>
</comment>
<evidence type="ECO:0000256" key="9">
    <source>
        <dbReference type="ARBA" id="ARBA00047944"/>
    </source>
</evidence>
<dbReference type="OrthoDB" id="9815641at2"/>
<dbReference type="PANTHER" id="PTHR30027:SF3">
    <property type="entry name" value="16S RRNA (URACIL(1498)-N(3))-METHYLTRANSFERASE"/>
    <property type="match status" value="1"/>
</dbReference>
<keyword evidence="13" id="KW-1185">Reference proteome</keyword>
<evidence type="ECO:0000313" key="13">
    <source>
        <dbReference type="Proteomes" id="UP000242645"/>
    </source>
</evidence>
<dbReference type="NCBIfam" id="NF008703">
    <property type="entry name" value="PRK11713.6-2"/>
    <property type="match status" value="1"/>
</dbReference>
<dbReference type="InterPro" id="IPR029026">
    <property type="entry name" value="tRNA_m1G_MTases_N"/>
</dbReference>
<evidence type="ECO:0000256" key="2">
    <source>
        <dbReference type="ARBA" id="ARBA00005528"/>
    </source>
</evidence>
<dbReference type="InterPro" id="IPR015947">
    <property type="entry name" value="PUA-like_sf"/>
</dbReference>
<feature type="domain" description="Ribosomal RNA small subunit methyltransferase E methyltransferase" evidence="11">
    <location>
        <begin position="77"/>
        <end position="233"/>
    </location>
</feature>
<dbReference type="InterPro" id="IPR029028">
    <property type="entry name" value="Alpha/beta_knot_MTases"/>
</dbReference>
<evidence type="ECO:0000256" key="7">
    <source>
        <dbReference type="ARBA" id="ARBA00022691"/>
    </source>
</evidence>
<evidence type="ECO:0000256" key="3">
    <source>
        <dbReference type="ARBA" id="ARBA00022490"/>
    </source>
</evidence>
<comment type="similarity">
    <text evidence="2 10">Belongs to the RNA methyltransferase RsmE family.</text>
</comment>
<dbReference type="GO" id="GO:0070475">
    <property type="term" value="P:rRNA base methylation"/>
    <property type="evidence" value="ECO:0007669"/>
    <property type="project" value="TreeGrafter"/>
</dbReference>
<keyword evidence="5 10" id="KW-0489">Methyltransferase</keyword>
<sequence length="252" mass="28127">MNKACFYLPPTCWGQDVQLEGKEAKQLINVLRLAPGCEVCLLDGQGRVGRFVIRKIRKTDVLLERLEERLVPRPASRAILALAFSKAVRCGFFIEKAVELGAHAIWIWQADHSHGKLSHTPRQSLLSQLTAGAKQCRNPWLSEIRTLHAGIHEVVALSTGAEHRILLWEMQENVQMLPQDAVGQQGLSVYIIGPEGGFSQRELTMLRTAKFKTFSLGARILRCETAAILCLGIHWWAAQLHNNSGKYTGMPS</sequence>
<evidence type="ECO:0000313" key="12">
    <source>
        <dbReference type="EMBL" id="BAV92022.1"/>
    </source>
</evidence>
<name>A0A1J1DY53_9BACT</name>
<evidence type="ECO:0000259" key="11">
    <source>
        <dbReference type="Pfam" id="PF04452"/>
    </source>
</evidence>
<dbReference type="Gene3D" id="3.40.1280.10">
    <property type="match status" value="1"/>
</dbReference>
<dbReference type="SUPFAM" id="SSF88697">
    <property type="entry name" value="PUA domain-like"/>
    <property type="match status" value="1"/>
</dbReference>
<keyword evidence="4 10" id="KW-0698">rRNA processing</keyword>
<dbReference type="KEGG" id="dtr:RSDT_0510"/>
<dbReference type="Pfam" id="PF04452">
    <property type="entry name" value="Methyltrans_RNA"/>
    <property type="match status" value="1"/>
</dbReference>
<evidence type="ECO:0000256" key="6">
    <source>
        <dbReference type="ARBA" id="ARBA00022679"/>
    </source>
</evidence>
<proteinExistence type="inferred from homology"/>
<dbReference type="GO" id="GO:0005737">
    <property type="term" value="C:cytoplasm"/>
    <property type="evidence" value="ECO:0007669"/>
    <property type="project" value="UniProtKB-SubCell"/>
</dbReference>
<dbReference type="InterPro" id="IPR006700">
    <property type="entry name" value="RsmE"/>
</dbReference>
<dbReference type="NCBIfam" id="TIGR00046">
    <property type="entry name" value="RsmE family RNA methyltransferase"/>
    <property type="match status" value="1"/>
</dbReference>
<dbReference type="PANTHER" id="PTHR30027">
    <property type="entry name" value="RIBOSOMAL RNA SMALL SUBUNIT METHYLTRANSFERASE E"/>
    <property type="match status" value="1"/>
</dbReference>
<organism evidence="12 13">
    <name type="scientific">Candidatus Desulfovibrio trichonymphae</name>
    <dbReference type="NCBI Taxonomy" id="1725232"/>
    <lineage>
        <taxon>Bacteria</taxon>
        <taxon>Pseudomonadati</taxon>
        <taxon>Thermodesulfobacteriota</taxon>
        <taxon>Desulfovibrionia</taxon>
        <taxon>Desulfovibrionales</taxon>
        <taxon>Desulfovibrionaceae</taxon>
        <taxon>Desulfovibrio</taxon>
    </lineage>
</organism>
<evidence type="ECO:0000256" key="4">
    <source>
        <dbReference type="ARBA" id="ARBA00022552"/>
    </source>
</evidence>
<accession>A0A1J1DY53</accession>
<evidence type="ECO:0000256" key="5">
    <source>
        <dbReference type="ARBA" id="ARBA00022603"/>
    </source>
</evidence>
<comment type="function">
    <text evidence="8 10">Specifically methylates the N3 position of the uracil ring of uridine 1498 (m3U1498) in 16S rRNA. Acts on the fully assembled 30S ribosomal subunit.</text>
</comment>
<dbReference type="Proteomes" id="UP000242645">
    <property type="component" value="Chromosome"/>
</dbReference>
<reference evidence="12 13" key="1">
    <citation type="journal article" date="2017" name="ISME J.">
        <title>Genome of 'Ca. Desulfovibrio trichonymphae', an H2-oxidizing bacterium in a tripartite symbiotic system within a protist cell in the termite gut.</title>
        <authorList>
            <person name="Kuwahara H."/>
            <person name="Yuki M."/>
            <person name="Izawa K."/>
            <person name="Ohkuma M."/>
            <person name="Hongoh Y."/>
        </authorList>
    </citation>
    <scope>NUCLEOTIDE SEQUENCE [LARGE SCALE GENOMIC DNA]</scope>
    <source>
        <strain evidence="12 13">Rs-N31</strain>
    </source>
</reference>
<keyword evidence="7 10" id="KW-0949">S-adenosyl-L-methionine</keyword>
<dbReference type="EC" id="2.1.1.193" evidence="10"/>